<gene>
    <name evidence="2" type="ORF">IAB51_04340</name>
</gene>
<dbReference type="AlphaFoldDB" id="A0A9D1FM83"/>
<evidence type="ECO:0000313" key="2">
    <source>
        <dbReference type="EMBL" id="HIS76023.1"/>
    </source>
</evidence>
<dbReference type="Proteomes" id="UP000824002">
    <property type="component" value="Unassembled WGS sequence"/>
</dbReference>
<sequence>MEKAILILRSVTYAYKGQRVLEKAGIRSTILRTPEEYAKRGCSYSLAVSGDGRTAADLLQKNGIRVLGTVQKN</sequence>
<comment type="caution">
    <text evidence="2">The sequence shown here is derived from an EMBL/GenBank/DDBJ whole genome shotgun (WGS) entry which is preliminary data.</text>
</comment>
<reference evidence="2" key="2">
    <citation type="journal article" date="2021" name="PeerJ">
        <title>Extensive microbial diversity within the chicken gut microbiome revealed by metagenomics and culture.</title>
        <authorList>
            <person name="Gilroy R."/>
            <person name="Ravi A."/>
            <person name="Getino M."/>
            <person name="Pursley I."/>
            <person name="Horton D.L."/>
            <person name="Alikhan N.F."/>
            <person name="Baker D."/>
            <person name="Gharbi K."/>
            <person name="Hall N."/>
            <person name="Watson M."/>
            <person name="Adriaenssens E.M."/>
            <person name="Foster-Nyarko E."/>
            <person name="Jarju S."/>
            <person name="Secka A."/>
            <person name="Antonio M."/>
            <person name="Oren A."/>
            <person name="Chaudhuri R.R."/>
            <person name="La Ragione R."/>
            <person name="Hildebrand F."/>
            <person name="Pallen M.J."/>
        </authorList>
    </citation>
    <scope>NUCLEOTIDE SEQUENCE</scope>
    <source>
        <strain evidence="2">CHK199-13235</strain>
    </source>
</reference>
<dbReference type="EMBL" id="DVJP01000030">
    <property type="protein sequence ID" value="HIS76023.1"/>
    <property type="molecule type" value="Genomic_DNA"/>
</dbReference>
<accession>A0A9D1FM83</accession>
<dbReference type="Pfam" id="PF11823">
    <property type="entry name" value="Se_S_carrier"/>
    <property type="match status" value="1"/>
</dbReference>
<evidence type="ECO:0000313" key="3">
    <source>
        <dbReference type="Proteomes" id="UP000824002"/>
    </source>
</evidence>
<feature type="domain" description="Putative Se/S carrier protein-like" evidence="1">
    <location>
        <begin position="4"/>
        <end position="70"/>
    </location>
</feature>
<protein>
    <submittedName>
        <fullName evidence="2">DUF3343 domain-containing protein</fullName>
    </submittedName>
</protein>
<dbReference type="InterPro" id="IPR021778">
    <property type="entry name" value="Se/S_carrier-like"/>
</dbReference>
<organism evidence="2 3">
    <name type="scientific">Candidatus Merdivicinus excrementipullorum</name>
    <dbReference type="NCBI Taxonomy" id="2840867"/>
    <lineage>
        <taxon>Bacteria</taxon>
        <taxon>Bacillati</taxon>
        <taxon>Bacillota</taxon>
        <taxon>Clostridia</taxon>
        <taxon>Eubacteriales</taxon>
        <taxon>Oscillospiraceae</taxon>
        <taxon>Oscillospiraceae incertae sedis</taxon>
        <taxon>Candidatus Merdivicinus</taxon>
    </lineage>
</organism>
<reference evidence="2" key="1">
    <citation type="submission" date="2020-10" db="EMBL/GenBank/DDBJ databases">
        <authorList>
            <person name="Gilroy R."/>
        </authorList>
    </citation>
    <scope>NUCLEOTIDE SEQUENCE</scope>
    <source>
        <strain evidence="2">CHK199-13235</strain>
    </source>
</reference>
<proteinExistence type="predicted"/>
<name>A0A9D1FM83_9FIRM</name>
<evidence type="ECO:0000259" key="1">
    <source>
        <dbReference type="Pfam" id="PF11823"/>
    </source>
</evidence>